<dbReference type="RefSeq" id="WP_149352124.1">
    <property type="nucleotide sequence ID" value="NZ_VTRV01000029.1"/>
</dbReference>
<dbReference type="Proteomes" id="UP000323164">
    <property type="component" value="Unassembled WGS sequence"/>
</dbReference>
<protein>
    <submittedName>
        <fullName evidence="1">Uncharacterized protein</fullName>
    </submittedName>
</protein>
<accession>A0A5D8Z9D0</accession>
<dbReference type="AlphaFoldDB" id="A0A5D8Z9D0"/>
<keyword evidence="2" id="KW-1185">Reference proteome</keyword>
<reference evidence="1 2" key="1">
    <citation type="submission" date="2019-08" db="EMBL/GenBank/DDBJ databases">
        <title>Draft genome sequence of Lysobacter sp. UKS-15.</title>
        <authorList>
            <person name="Im W.-T."/>
        </authorList>
    </citation>
    <scope>NUCLEOTIDE SEQUENCE [LARGE SCALE GENOMIC DNA]</scope>
    <source>
        <strain evidence="1 2">UKS-15</strain>
    </source>
</reference>
<gene>
    <name evidence="1" type="ORF">FW784_04265</name>
</gene>
<comment type="caution">
    <text evidence="1">The sequence shown here is derived from an EMBL/GenBank/DDBJ whole genome shotgun (WGS) entry which is preliminary data.</text>
</comment>
<evidence type="ECO:0000313" key="1">
    <source>
        <dbReference type="EMBL" id="TZF90722.1"/>
    </source>
</evidence>
<evidence type="ECO:0000313" key="2">
    <source>
        <dbReference type="Proteomes" id="UP000323164"/>
    </source>
</evidence>
<organism evidence="1 2">
    <name type="scientific">Cognatilysobacter lacus</name>
    <dbReference type="NCBI Taxonomy" id="1643323"/>
    <lineage>
        <taxon>Bacteria</taxon>
        <taxon>Pseudomonadati</taxon>
        <taxon>Pseudomonadota</taxon>
        <taxon>Gammaproteobacteria</taxon>
        <taxon>Lysobacterales</taxon>
        <taxon>Lysobacteraceae</taxon>
        <taxon>Cognatilysobacter</taxon>
    </lineage>
</organism>
<sequence>MEVARKLVLDEAIEWPSADISFVWDSQADASFVATMHFSRVIGLPERDLKLNFGRPLAVSWEDEYFDHIPCPSPIPRCALPRLDHYAYPIIWVEGSAWADRYAASLYTEEEFQSHPVRHYLLVAMNDILHVLAKQPPVATWVPSVDA</sequence>
<proteinExistence type="predicted"/>
<name>A0A5D8Z9D0_9GAMM</name>
<dbReference type="EMBL" id="VTRV01000029">
    <property type="protein sequence ID" value="TZF90722.1"/>
    <property type="molecule type" value="Genomic_DNA"/>
</dbReference>
<dbReference type="OrthoDB" id="7062704at2"/>